<organism evidence="1 2">
    <name type="scientific">Pleurodeles waltl</name>
    <name type="common">Iberian ribbed newt</name>
    <dbReference type="NCBI Taxonomy" id="8319"/>
    <lineage>
        <taxon>Eukaryota</taxon>
        <taxon>Metazoa</taxon>
        <taxon>Chordata</taxon>
        <taxon>Craniata</taxon>
        <taxon>Vertebrata</taxon>
        <taxon>Euteleostomi</taxon>
        <taxon>Amphibia</taxon>
        <taxon>Batrachia</taxon>
        <taxon>Caudata</taxon>
        <taxon>Salamandroidea</taxon>
        <taxon>Salamandridae</taxon>
        <taxon>Pleurodelinae</taxon>
        <taxon>Pleurodeles</taxon>
    </lineage>
</organism>
<keyword evidence="2" id="KW-1185">Reference proteome</keyword>
<reference evidence="1" key="1">
    <citation type="journal article" date="2022" name="bioRxiv">
        <title>Sequencing and chromosome-scale assembly of the giantPleurodeles waltlgenome.</title>
        <authorList>
            <person name="Brown T."/>
            <person name="Elewa A."/>
            <person name="Iarovenko S."/>
            <person name="Subramanian E."/>
            <person name="Araus A.J."/>
            <person name="Petzold A."/>
            <person name="Susuki M."/>
            <person name="Suzuki K.-i.T."/>
            <person name="Hayashi T."/>
            <person name="Toyoda A."/>
            <person name="Oliveira C."/>
            <person name="Osipova E."/>
            <person name="Leigh N.D."/>
            <person name="Simon A."/>
            <person name="Yun M.H."/>
        </authorList>
    </citation>
    <scope>NUCLEOTIDE SEQUENCE</scope>
    <source>
        <strain evidence="1">20211129_DDA</strain>
        <tissue evidence="1">Liver</tissue>
    </source>
</reference>
<accession>A0AAV7MSE7</accession>
<sequence length="99" mass="10899">MEDGQVRQAMCLLAEEDLTWRVAAGVFAAVVACSPLCGNKKARHNRTGEGSQGLLTLGEETQLDYEEESLEEVEVVDEAVHMKRHRWWQSGAWVPSGGG</sequence>
<comment type="caution">
    <text evidence="1">The sequence shown here is derived from an EMBL/GenBank/DDBJ whole genome shotgun (WGS) entry which is preliminary data.</text>
</comment>
<dbReference type="EMBL" id="JANPWB010000013">
    <property type="protein sequence ID" value="KAJ1105287.1"/>
    <property type="molecule type" value="Genomic_DNA"/>
</dbReference>
<dbReference type="PROSITE" id="PS51257">
    <property type="entry name" value="PROKAR_LIPOPROTEIN"/>
    <property type="match status" value="1"/>
</dbReference>
<evidence type="ECO:0000313" key="1">
    <source>
        <dbReference type="EMBL" id="KAJ1105287.1"/>
    </source>
</evidence>
<name>A0AAV7MSE7_PLEWA</name>
<dbReference type="AlphaFoldDB" id="A0AAV7MSE7"/>
<dbReference type="Proteomes" id="UP001066276">
    <property type="component" value="Chromosome 9"/>
</dbReference>
<evidence type="ECO:0000313" key="2">
    <source>
        <dbReference type="Proteomes" id="UP001066276"/>
    </source>
</evidence>
<gene>
    <name evidence="1" type="ORF">NDU88_002695</name>
</gene>
<proteinExistence type="predicted"/>
<protein>
    <submittedName>
        <fullName evidence="1">Uncharacterized protein</fullName>
    </submittedName>
</protein>